<reference evidence="10 11" key="1">
    <citation type="journal article" date="2024" name="Plant J.">
        <title>Genome sequences and population genomics reveal climatic adaptation and genomic divergence between two closely related sweetgum species.</title>
        <authorList>
            <person name="Xu W.Q."/>
            <person name="Ren C.Q."/>
            <person name="Zhang X.Y."/>
            <person name="Comes H.P."/>
            <person name="Liu X.H."/>
            <person name="Li Y.G."/>
            <person name="Kettle C.J."/>
            <person name="Jalonen R."/>
            <person name="Gaisberger H."/>
            <person name="Ma Y.Z."/>
            <person name="Qiu Y.X."/>
        </authorList>
    </citation>
    <scope>NUCLEOTIDE SEQUENCE [LARGE SCALE GENOMIC DNA]</scope>
    <source>
        <strain evidence="10">Hangzhou</strain>
    </source>
</reference>
<dbReference type="Proteomes" id="UP001415857">
    <property type="component" value="Unassembled WGS sequence"/>
</dbReference>
<keyword evidence="8" id="KW-0732">Signal</keyword>
<comment type="caution">
    <text evidence="10">The sequence shown here is derived from an EMBL/GenBank/DDBJ whole genome shotgun (WGS) entry which is preliminary data.</text>
</comment>
<name>A0AAP0RCD4_LIQFO</name>
<protein>
    <recommendedName>
        <fullName evidence="9">PGG domain-containing protein</fullName>
    </recommendedName>
</protein>
<sequence>MDTQNALMVVAVLIATMAYQAILSPPSGFWSAESGRNAIGTIQRRQIVPGEAVMAGDPHVFAIFTVFNALGFFASLAMISLLTNGFPLRAGLRLAILSMTATYVIAVFYMAPTHMKTVFVVVSLMGVIVLVDFAWFVLWLMEKWGIHPCRRGRRGLPSGNLLRGFKN</sequence>
<evidence type="ECO:0000313" key="11">
    <source>
        <dbReference type="Proteomes" id="UP001415857"/>
    </source>
</evidence>
<feature type="chain" id="PRO_5043034477" description="PGG domain-containing protein" evidence="8">
    <location>
        <begin position="24"/>
        <end position="167"/>
    </location>
</feature>
<dbReference type="AlphaFoldDB" id="A0AAP0RCD4"/>
<keyword evidence="3" id="KW-0677">Repeat</keyword>
<feature type="signal peptide" evidence="8">
    <location>
        <begin position="1"/>
        <end position="23"/>
    </location>
</feature>
<evidence type="ECO:0000256" key="4">
    <source>
        <dbReference type="ARBA" id="ARBA00022989"/>
    </source>
</evidence>
<organism evidence="10 11">
    <name type="scientific">Liquidambar formosana</name>
    <name type="common">Formosan gum</name>
    <dbReference type="NCBI Taxonomy" id="63359"/>
    <lineage>
        <taxon>Eukaryota</taxon>
        <taxon>Viridiplantae</taxon>
        <taxon>Streptophyta</taxon>
        <taxon>Embryophyta</taxon>
        <taxon>Tracheophyta</taxon>
        <taxon>Spermatophyta</taxon>
        <taxon>Magnoliopsida</taxon>
        <taxon>eudicotyledons</taxon>
        <taxon>Gunneridae</taxon>
        <taxon>Pentapetalae</taxon>
        <taxon>Saxifragales</taxon>
        <taxon>Altingiaceae</taxon>
        <taxon>Liquidambar</taxon>
    </lineage>
</organism>
<keyword evidence="5" id="KW-0040">ANK repeat</keyword>
<dbReference type="PANTHER" id="PTHR24186">
    <property type="entry name" value="PROTEIN PHOSPHATASE 1 REGULATORY SUBUNIT"/>
    <property type="match status" value="1"/>
</dbReference>
<dbReference type="PANTHER" id="PTHR24186:SF37">
    <property type="entry name" value="PGG DOMAIN-CONTAINING PROTEIN"/>
    <property type="match status" value="1"/>
</dbReference>
<proteinExistence type="predicted"/>
<feature type="transmembrane region" description="Helical" evidence="7">
    <location>
        <begin position="118"/>
        <end position="141"/>
    </location>
</feature>
<evidence type="ECO:0000256" key="8">
    <source>
        <dbReference type="SAM" id="SignalP"/>
    </source>
</evidence>
<keyword evidence="11" id="KW-1185">Reference proteome</keyword>
<keyword evidence="6 7" id="KW-0472">Membrane</keyword>
<keyword evidence="2 7" id="KW-0812">Transmembrane</keyword>
<gene>
    <name evidence="10" type="ORF">L1049_018907</name>
</gene>
<keyword evidence="4 7" id="KW-1133">Transmembrane helix</keyword>
<evidence type="ECO:0000256" key="1">
    <source>
        <dbReference type="ARBA" id="ARBA00004141"/>
    </source>
</evidence>
<evidence type="ECO:0000256" key="2">
    <source>
        <dbReference type="ARBA" id="ARBA00022692"/>
    </source>
</evidence>
<dbReference type="InterPro" id="IPR026961">
    <property type="entry name" value="PGG_dom"/>
</dbReference>
<accession>A0AAP0RCD4</accession>
<dbReference type="GO" id="GO:0005886">
    <property type="term" value="C:plasma membrane"/>
    <property type="evidence" value="ECO:0007669"/>
    <property type="project" value="TreeGrafter"/>
</dbReference>
<evidence type="ECO:0000256" key="5">
    <source>
        <dbReference type="ARBA" id="ARBA00023043"/>
    </source>
</evidence>
<feature type="domain" description="PGG" evidence="9">
    <location>
        <begin position="2"/>
        <end position="116"/>
    </location>
</feature>
<evidence type="ECO:0000256" key="7">
    <source>
        <dbReference type="SAM" id="Phobius"/>
    </source>
</evidence>
<dbReference type="EMBL" id="JBBPBK010000012">
    <property type="protein sequence ID" value="KAK9274093.1"/>
    <property type="molecule type" value="Genomic_DNA"/>
</dbReference>
<evidence type="ECO:0000313" key="10">
    <source>
        <dbReference type="EMBL" id="KAK9274093.1"/>
    </source>
</evidence>
<evidence type="ECO:0000259" key="9">
    <source>
        <dbReference type="Pfam" id="PF13962"/>
    </source>
</evidence>
<evidence type="ECO:0000256" key="6">
    <source>
        <dbReference type="ARBA" id="ARBA00023136"/>
    </source>
</evidence>
<evidence type="ECO:0000256" key="3">
    <source>
        <dbReference type="ARBA" id="ARBA00022737"/>
    </source>
</evidence>
<dbReference type="Pfam" id="PF13962">
    <property type="entry name" value="PGG"/>
    <property type="match status" value="1"/>
</dbReference>
<feature type="transmembrane region" description="Helical" evidence="7">
    <location>
        <begin position="94"/>
        <end position="112"/>
    </location>
</feature>
<comment type="subcellular location">
    <subcellularLocation>
        <location evidence="1">Membrane</location>
        <topology evidence="1">Multi-pass membrane protein</topology>
    </subcellularLocation>
</comment>
<feature type="transmembrane region" description="Helical" evidence="7">
    <location>
        <begin position="60"/>
        <end position="82"/>
    </location>
</feature>